<sequence length="482" mass="50669">MDTTTLDRRALFIGGEWEKPQTEATVEVIEAATETVLGTSASGTAADIDAAVAAARRALPAWRALSATDRAEHLDRFAAALRTRAKETAALASRENGMPIALSINVNGYAPSLMMSYYANAVRGTERDEVRPSAFGGRTVVRRDSVGVVAAITPWNYPQSLAAMKLAPALAAGCTVVLKPAPETALDAYVFADAAVAAGLPPGVLNVVVGGREAGAHLVEHPGVDKVAFTGSTAAGRAIGEVCGRLLRPVTLELGGKSASIVAADADLEVFAANLLEVSLVNNGQTCHAGTRILAPRSRYSEVVEVVTETVRGLRIGDPLDRATQIGPLVSAAQRDRVLGFIESGRWDGYRITTGGGIPTDLPTGWYVEPTVFEGVHNAARIAQEEIFGPVLTITPYDGEADAIEIANDSRYGLGGTVWTTDEERGLAIADRIESGTVGVNHYQLDLDAPFGGVKDSGLGRELGPEGLAPYYTAKSVYFGKR</sequence>
<dbReference type="InterPro" id="IPR015590">
    <property type="entry name" value="Aldehyde_DH_dom"/>
</dbReference>
<organism evidence="6 7">
    <name type="scientific">Nocardia fusca</name>
    <dbReference type="NCBI Taxonomy" id="941183"/>
    <lineage>
        <taxon>Bacteria</taxon>
        <taxon>Bacillati</taxon>
        <taxon>Actinomycetota</taxon>
        <taxon>Actinomycetes</taxon>
        <taxon>Mycobacteriales</taxon>
        <taxon>Nocardiaceae</taxon>
        <taxon>Nocardia</taxon>
    </lineage>
</organism>
<evidence type="ECO:0000259" key="5">
    <source>
        <dbReference type="Pfam" id="PF00171"/>
    </source>
</evidence>
<comment type="similarity">
    <text evidence="1 4">Belongs to the aldehyde dehydrogenase family.</text>
</comment>
<dbReference type="EMBL" id="JBFAIH010000001">
    <property type="protein sequence ID" value="MEV0361354.1"/>
    <property type="molecule type" value="Genomic_DNA"/>
</dbReference>
<dbReference type="Pfam" id="PF00171">
    <property type="entry name" value="Aldedh"/>
    <property type="match status" value="1"/>
</dbReference>
<dbReference type="PANTHER" id="PTHR42804">
    <property type="entry name" value="ALDEHYDE DEHYDROGENASE"/>
    <property type="match status" value="1"/>
</dbReference>
<keyword evidence="2 4" id="KW-0560">Oxidoreductase</keyword>
<evidence type="ECO:0000256" key="4">
    <source>
        <dbReference type="RuleBase" id="RU003345"/>
    </source>
</evidence>
<comment type="caution">
    <text evidence="6">The sequence shown here is derived from an EMBL/GenBank/DDBJ whole genome shotgun (WGS) entry which is preliminary data.</text>
</comment>
<dbReference type="RefSeq" id="WP_357972090.1">
    <property type="nucleotide sequence ID" value="NZ_JBFAIH010000001.1"/>
</dbReference>
<name>A0ABV3F0Y1_9NOCA</name>
<dbReference type="SUPFAM" id="SSF53720">
    <property type="entry name" value="ALDH-like"/>
    <property type="match status" value="1"/>
</dbReference>
<evidence type="ECO:0000313" key="6">
    <source>
        <dbReference type="EMBL" id="MEV0361354.1"/>
    </source>
</evidence>
<dbReference type="InterPro" id="IPR016161">
    <property type="entry name" value="Ald_DH/histidinol_DH"/>
</dbReference>
<dbReference type="InterPro" id="IPR016162">
    <property type="entry name" value="Ald_DH_N"/>
</dbReference>
<accession>A0ABV3F0Y1</accession>
<feature type="active site" evidence="3">
    <location>
        <position position="253"/>
    </location>
</feature>
<reference evidence="6 7" key="1">
    <citation type="submission" date="2024-06" db="EMBL/GenBank/DDBJ databases">
        <title>The Natural Products Discovery Center: Release of the First 8490 Sequenced Strains for Exploring Actinobacteria Biosynthetic Diversity.</title>
        <authorList>
            <person name="Kalkreuter E."/>
            <person name="Kautsar S.A."/>
            <person name="Yang D."/>
            <person name="Bader C.D."/>
            <person name="Teijaro C.N."/>
            <person name="Fluegel L."/>
            <person name="Davis C.M."/>
            <person name="Simpson J.R."/>
            <person name="Lauterbach L."/>
            <person name="Steele A.D."/>
            <person name="Gui C."/>
            <person name="Meng S."/>
            <person name="Li G."/>
            <person name="Viehrig K."/>
            <person name="Ye F."/>
            <person name="Su P."/>
            <person name="Kiefer A.F."/>
            <person name="Nichols A."/>
            <person name="Cepeda A.J."/>
            <person name="Yan W."/>
            <person name="Fan B."/>
            <person name="Jiang Y."/>
            <person name="Adhikari A."/>
            <person name="Zheng C.-J."/>
            <person name="Schuster L."/>
            <person name="Cowan T.M."/>
            <person name="Smanski M.J."/>
            <person name="Chevrette M.G."/>
            <person name="De Carvalho L.P.S."/>
            <person name="Shen B."/>
        </authorList>
    </citation>
    <scope>NUCLEOTIDE SEQUENCE [LARGE SCALE GENOMIC DNA]</scope>
    <source>
        <strain evidence="6 7">NPDC050671</strain>
    </source>
</reference>
<dbReference type="Proteomes" id="UP001551658">
    <property type="component" value="Unassembled WGS sequence"/>
</dbReference>
<evidence type="ECO:0000256" key="2">
    <source>
        <dbReference type="ARBA" id="ARBA00023002"/>
    </source>
</evidence>
<dbReference type="Gene3D" id="3.40.605.10">
    <property type="entry name" value="Aldehyde Dehydrogenase, Chain A, domain 1"/>
    <property type="match status" value="1"/>
</dbReference>
<dbReference type="PANTHER" id="PTHR42804:SF1">
    <property type="entry name" value="ALDEHYDE DEHYDROGENASE-RELATED"/>
    <property type="match status" value="1"/>
</dbReference>
<dbReference type="CDD" id="cd07139">
    <property type="entry name" value="ALDH_AldA-Rv0768"/>
    <property type="match status" value="1"/>
</dbReference>
<evidence type="ECO:0000313" key="7">
    <source>
        <dbReference type="Proteomes" id="UP001551658"/>
    </source>
</evidence>
<proteinExistence type="inferred from homology"/>
<dbReference type="InterPro" id="IPR016163">
    <property type="entry name" value="Ald_DH_C"/>
</dbReference>
<dbReference type="Gene3D" id="3.40.309.10">
    <property type="entry name" value="Aldehyde Dehydrogenase, Chain A, domain 2"/>
    <property type="match status" value="1"/>
</dbReference>
<dbReference type="InterPro" id="IPR029510">
    <property type="entry name" value="Ald_DH_CS_GLU"/>
</dbReference>
<evidence type="ECO:0000256" key="1">
    <source>
        <dbReference type="ARBA" id="ARBA00009986"/>
    </source>
</evidence>
<dbReference type="PROSITE" id="PS00687">
    <property type="entry name" value="ALDEHYDE_DEHYDR_GLU"/>
    <property type="match status" value="1"/>
</dbReference>
<gene>
    <name evidence="6" type="ORF">AB0H72_01520</name>
</gene>
<keyword evidence="7" id="KW-1185">Reference proteome</keyword>
<feature type="domain" description="Aldehyde dehydrogenase" evidence="5">
    <location>
        <begin position="17"/>
        <end position="477"/>
    </location>
</feature>
<protein>
    <submittedName>
        <fullName evidence="6">Aldehyde dehydrogenase</fullName>
    </submittedName>
</protein>
<evidence type="ECO:0000256" key="3">
    <source>
        <dbReference type="PROSITE-ProRule" id="PRU10007"/>
    </source>
</evidence>